<evidence type="ECO:0000313" key="2">
    <source>
        <dbReference type="Proteomes" id="UP000248039"/>
    </source>
</evidence>
<keyword evidence="2" id="KW-1185">Reference proteome</keyword>
<dbReference type="Pfam" id="PF00702">
    <property type="entry name" value="Hydrolase"/>
    <property type="match status" value="1"/>
</dbReference>
<evidence type="ECO:0000313" key="1">
    <source>
        <dbReference type="EMBL" id="PYC68620.1"/>
    </source>
</evidence>
<gene>
    <name evidence="1" type="ORF">C7C46_29020</name>
</gene>
<dbReference type="OrthoDB" id="9797415at2"/>
<sequence length="198" mass="21353">MTYDALLCDLDGVLRHWPTPGHADLDQRHGLPPGTLAATAFAPERLLPAITGRVTDEQWRAGVAEALAERHGPPARQAVADWSAVEPRVDTELVALLEQVRGRLRLVLVTNATTRLEADLARQGLDRLPHAVLNTARVGAAKPDPRVYRLAAELAGADLHRCLFVDDTAANVEAARTLGMPAHHYRGIAALRTLLGAS</sequence>
<comment type="caution">
    <text evidence="1">The sequence shown here is derived from an EMBL/GenBank/DDBJ whole genome shotgun (WGS) entry which is preliminary data.</text>
</comment>
<dbReference type="RefSeq" id="WP_110672901.1">
    <property type="nucleotide sequence ID" value="NZ_PYBW01000135.1"/>
</dbReference>
<dbReference type="InterPro" id="IPR036412">
    <property type="entry name" value="HAD-like_sf"/>
</dbReference>
<dbReference type="PANTHER" id="PTHR43611:SF3">
    <property type="entry name" value="FLAVIN MONONUCLEOTIDE HYDROLASE 1, CHLOROPLATIC"/>
    <property type="match status" value="1"/>
</dbReference>
<organism evidence="1 2">
    <name type="scientific">Streptomyces tateyamensis</name>
    <dbReference type="NCBI Taxonomy" id="565073"/>
    <lineage>
        <taxon>Bacteria</taxon>
        <taxon>Bacillati</taxon>
        <taxon>Actinomycetota</taxon>
        <taxon>Actinomycetes</taxon>
        <taxon>Kitasatosporales</taxon>
        <taxon>Streptomycetaceae</taxon>
        <taxon>Streptomyces</taxon>
    </lineage>
</organism>
<reference evidence="1 2" key="1">
    <citation type="submission" date="2018-03" db="EMBL/GenBank/DDBJ databases">
        <title>Bioinformatic expansion and discovery of thiopeptide antibiotics.</title>
        <authorList>
            <person name="Schwalen C.J."/>
            <person name="Hudson G.A."/>
            <person name="Mitchell D.A."/>
        </authorList>
    </citation>
    <scope>NUCLEOTIDE SEQUENCE [LARGE SCALE GENOMIC DNA]</scope>
    <source>
        <strain evidence="1 2">ATCC 21389</strain>
    </source>
</reference>
<dbReference type="NCBIfam" id="TIGR01509">
    <property type="entry name" value="HAD-SF-IA-v3"/>
    <property type="match status" value="1"/>
</dbReference>
<dbReference type="Proteomes" id="UP000248039">
    <property type="component" value="Unassembled WGS sequence"/>
</dbReference>
<accession>A0A2V4NYL2</accession>
<name>A0A2V4NYL2_9ACTN</name>
<dbReference type="AlphaFoldDB" id="A0A2V4NYL2"/>
<protein>
    <submittedName>
        <fullName evidence="1">Hydrolase</fullName>
    </submittedName>
</protein>
<proteinExistence type="predicted"/>
<dbReference type="Gene3D" id="3.40.50.1000">
    <property type="entry name" value="HAD superfamily/HAD-like"/>
    <property type="match status" value="1"/>
</dbReference>
<dbReference type="InterPro" id="IPR006439">
    <property type="entry name" value="HAD-SF_hydro_IA"/>
</dbReference>
<dbReference type="SUPFAM" id="SSF56784">
    <property type="entry name" value="HAD-like"/>
    <property type="match status" value="1"/>
</dbReference>
<keyword evidence="1" id="KW-0378">Hydrolase</keyword>
<dbReference type="GO" id="GO:0016787">
    <property type="term" value="F:hydrolase activity"/>
    <property type="evidence" value="ECO:0007669"/>
    <property type="project" value="UniProtKB-KW"/>
</dbReference>
<dbReference type="EMBL" id="PYBW01000135">
    <property type="protein sequence ID" value="PYC68620.1"/>
    <property type="molecule type" value="Genomic_DNA"/>
</dbReference>
<dbReference type="PANTHER" id="PTHR43611">
    <property type="entry name" value="ALPHA-D-GLUCOSE 1-PHOSPHATE PHOSPHATASE"/>
    <property type="match status" value="1"/>
</dbReference>
<dbReference type="InterPro" id="IPR023214">
    <property type="entry name" value="HAD_sf"/>
</dbReference>